<gene>
    <name evidence="1" type="ORF">F0185_23005</name>
</gene>
<evidence type="ECO:0000313" key="2">
    <source>
        <dbReference type="Proteomes" id="UP000785613"/>
    </source>
</evidence>
<keyword evidence="2" id="KW-1185">Reference proteome</keyword>
<proteinExistence type="predicted"/>
<protein>
    <submittedName>
        <fullName evidence="1">Uncharacterized protein</fullName>
    </submittedName>
</protein>
<organism evidence="1 2">
    <name type="scientific">Massilia rubra</name>
    <dbReference type="NCBI Taxonomy" id="2607910"/>
    <lineage>
        <taxon>Bacteria</taxon>
        <taxon>Pseudomonadati</taxon>
        <taxon>Pseudomonadota</taxon>
        <taxon>Betaproteobacteria</taxon>
        <taxon>Burkholderiales</taxon>
        <taxon>Oxalobacteraceae</taxon>
        <taxon>Telluria group</taxon>
        <taxon>Massilia</taxon>
    </lineage>
</organism>
<accession>A0ABX0LW38</accession>
<evidence type="ECO:0000313" key="1">
    <source>
        <dbReference type="EMBL" id="NHZ36436.1"/>
    </source>
</evidence>
<name>A0ABX0LW38_9BURK</name>
<dbReference type="Proteomes" id="UP000785613">
    <property type="component" value="Unassembled WGS sequence"/>
</dbReference>
<sequence>MYQLAQHRKERNLVAVFRSGIDDHSMEGFVLGFSDDLLLFQYIYDFHLDGLMVLRIADITDVTCTATCKFQRELLEQEGLIRQVPFDISLDLRNWQTLLAQLSTMYPLMILECEKLDDPDFIIGQVDQLSEAAVEMQWFSGTGRWDDELATLAFADITSCQVDTNYIKFYQRYFERTAD</sequence>
<comment type="caution">
    <text evidence="1">The sequence shown here is derived from an EMBL/GenBank/DDBJ whole genome shotgun (WGS) entry which is preliminary data.</text>
</comment>
<reference evidence="1 2" key="1">
    <citation type="submission" date="2019-09" db="EMBL/GenBank/DDBJ databases">
        <title>Taxonomy of Antarctic Massilia spp.: description of Massilia rubra sp. nov., Massilia aquatica sp. nov., Massilia mucilaginosa sp. nov., Massilia frigida sp. nov. isolated from streams, lakes and regoliths.</title>
        <authorList>
            <person name="Holochova P."/>
            <person name="Sedlacek I."/>
            <person name="Kralova S."/>
            <person name="Maslanova I."/>
            <person name="Busse H.-J."/>
            <person name="Stankova E."/>
            <person name="Vrbovska V."/>
            <person name="Kovarovic V."/>
            <person name="Bartak M."/>
            <person name="Svec P."/>
            <person name="Pantucek R."/>
        </authorList>
    </citation>
    <scope>NUCLEOTIDE SEQUENCE [LARGE SCALE GENOMIC DNA]</scope>
    <source>
        <strain evidence="1 2">CCM 8692</strain>
    </source>
</reference>
<dbReference type="EMBL" id="VUYU01000018">
    <property type="protein sequence ID" value="NHZ36436.1"/>
    <property type="molecule type" value="Genomic_DNA"/>
</dbReference>
<dbReference type="RefSeq" id="WP_167228471.1">
    <property type="nucleotide sequence ID" value="NZ_VUYU01000018.1"/>
</dbReference>